<dbReference type="EMBL" id="CP039346">
    <property type="protein sequence ID" value="QCD82644.1"/>
    <property type="molecule type" value="Genomic_DNA"/>
</dbReference>
<proteinExistence type="predicted"/>
<gene>
    <name evidence="1" type="ORF">DEO72_LG2g2983</name>
    <name evidence="2" type="ORF">DEO72_LG2g2984</name>
</gene>
<dbReference type="AlphaFoldDB" id="A0A4D6L2C5"/>
<name>A0A4D6L2C5_VIGUN</name>
<evidence type="ECO:0000313" key="3">
    <source>
        <dbReference type="Proteomes" id="UP000501690"/>
    </source>
</evidence>
<accession>A0A4D6L2C5</accession>
<sequence>MISPIRVYNNFPKANKENIRSFPVEPHSATKPHQRHLHQHPLLTCTAYTIIVKHKQIGDYPQGNLLPNLSATTDRARAGTNATDHTPQRQVEFPITNVVHNVTRLPNSSANNSEGQSIWTHPYWPQPAHSHWQHLPTRAQLKGSSCSFAIPSSTRGMPFRAQLEECTCLTPIPSSTQGICSELNSRNPTILPLRHHQKPCRSPYKVQ</sequence>
<evidence type="ECO:0000313" key="1">
    <source>
        <dbReference type="EMBL" id="QCD82643.1"/>
    </source>
</evidence>
<dbReference type="Proteomes" id="UP000501690">
    <property type="component" value="Linkage Group LG2"/>
</dbReference>
<evidence type="ECO:0000313" key="2">
    <source>
        <dbReference type="EMBL" id="QCD82644.1"/>
    </source>
</evidence>
<organism evidence="1 3">
    <name type="scientific">Vigna unguiculata</name>
    <name type="common">Cowpea</name>
    <dbReference type="NCBI Taxonomy" id="3917"/>
    <lineage>
        <taxon>Eukaryota</taxon>
        <taxon>Viridiplantae</taxon>
        <taxon>Streptophyta</taxon>
        <taxon>Embryophyta</taxon>
        <taxon>Tracheophyta</taxon>
        <taxon>Spermatophyta</taxon>
        <taxon>Magnoliopsida</taxon>
        <taxon>eudicotyledons</taxon>
        <taxon>Gunneridae</taxon>
        <taxon>Pentapetalae</taxon>
        <taxon>rosids</taxon>
        <taxon>fabids</taxon>
        <taxon>Fabales</taxon>
        <taxon>Fabaceae</taxon>
        <taxon>Papilionoideae</taxon>
        <taxon>50 kb inversion clade</taxon>
        <taxon>NPAAA clade</taxon>
        <taxon>indigoferoid/millettioid clade</taxon>
        <taxon>Phaseoleae</taxon>
        <taxon>Vigna</taxon>
    </lineage>
</organism>
<dbReference type="EMBL" id="CP039346">
    <property type="protein sequence ID" value="QCD82643.1"/>
    <property type="molecule type" value="Genomic_DNA"/>
</dbReference>
<protein>
    <submittedName>
        <fullName evidence="1">Uncharacterized protein</fullName>
    </submittedName>
</protein>
<keyword evidence="3" id="KW-1185">Reference proteome</keyword>
<reference evidence="1 3" key="1">
    <citation type="submission" date="2019-04" db="EMBL/GenBank/DDBJ databases">
        <title>An improved genome assembly and genetic linkage map for asparagus bean, Vigna unguiculata ssp. sesquipedialis.</title>
        <authorList>
            <person name="Xia Q."/>
            <person name="Zhang R."/>
            <person name="Dong Y."/>
        </authorList>
    </citation>
    <scope>NUCLEOTIDE SEQUENCE [LARGE SCALE GENOMIC DNA]</scope>
    <source>
        <tissue evidence="1">Leaf</tissue>
    </source>
</reference>